<dbReference type="SUPFAM" id="SSF160240">
    <property type="entry name" value="Cation efflux protein cytoplasmic domain-like"/>
    <property type="match status" value="1"/>
</dbReference>
<evidence type="ECO:0000256" key="8">
    <source>
        <dbReference type="ARBA" id="ARBA00022989"/>
    </source>
</evidence>
<evidence type="ECO:0000256" key="5">
    <source>
        <dbReference type="ARBA" id="ARBA00022496"/>
    </source>
</evidence>
<keyword evidence="5" id="KW-0410">Iron transport</keyword>
<dbReference type="InterPro" id="IPR027470">
    <property type="entry name" value="Cation_efflux_CTD"/>
</dbReference>
<dbReference type="SUPFAM" id="SSF161111">
    <property type="entry name" value="Cation efflux protein transmembrane domain-like"/>
    <property type="match status" value="1"/>
</dbReference>
<evidence type="ECO:0000256" key="10">
    <source>
        <dbReference type="SAM" id="Phobius"/>
    </source>
</evidence>
<evidence type="ECO:0000256" key="3">
    <source>
        <dbReference type="ARBA" id="ARBA00022448"/>
    </source>
</evidence>
<accession>A0ABP9F6X4</accession>
<feature type="domain" description="Cation efflux protein transmembrane" evidence="11">
    <location>
        <begin position="3"/>
        <end position="190"/>
    </location>
</feature>
<name>A0ABP9F6X4_9GAMM</name>
<feature type="transmembrane region" description="Helical" evidence="10">
    <location>
        <begin position="98"/>
        <end position="118"/>
    </location>
</feature>
<dbReference type="PANTHER" id="PTHR43840">
    <property type="entry name" value="MITOCHONDRIAL METAL TRANSPORTER 1-RELATED"/>
    <property type="match status" value="1"/>
</dbReference>
<proteinExistence type="inferred from homology"/>
<keyword evidence="6 10" id="KW-0812">Transmembrane</keyword>
<dbReference type="InterPro" id="IPR027469">
    <property type="entry name" value="Cation_efflux_TMD_sf"/>
</dbReference>
<evidence type="ECO:0000256" key="7">
    <source>
        <dbReference type="ARBA" id="ARBA00022906"/>
    </source>
</evidence>
<dbReference type="InterPro" id="IPR002524">
    <property type="entry name" value="Cation_efflux"/>
</dbReference>
<keyword evidence="14" id="KW-1185">Reference proteome</keyword>
<reference evidence="14" key="1">
    <citation type="journal article" date="2019" name="Int. J. Syst. Evol. Microbiol.">
        <title>The Global Catalogue of Microorganisms (GCM) 10K type strain sequencing project: providing services to taxonomists for standard genome sequencing and annotation.</title>
        <authorList>
            <consortium name="The Broad Institute Genomics Platform"/>
            <consortium name="The Broad Institute Genome Sequencing Center for Infectious Disease"/>
            <person name="Wu L."/>
            <person name="Ma J."/>
        </authorList>
    </citation>
    <scope>NUCLEOTIDE SEQUENCE [LARGE SCALE GENOMIC DNA]</scope>
    <source>
        <strain evidence="14">JCM 18401</strain>
    </source>
</reference>
<keyword evidence="8 10" id="KW-1133">Transmembrane helix</keyword>
<dbReference type="Gene3D" id="1.20.1510.10">
    <property type="entry name" value="Cation efflux protein transmembrane domain"/>
    <property type="match status" value="1"/>
</dbReference>
<keyword evidence="4" id="KW-1003">Cell membrane</keyword>
<evidence type="ECO:0000256" key="9">
    <source>
        <dbReference type="ARBA" id="ARBA00023136"/>
    </source>
</evidence>
<organism evidence="13 14">
    <name type="scientific">Ferrimonas pelagia</name>
    <dbReference type="NCBI Taxonomy" id="1177826"/>
    <lineage>
        <taxon>Bacteria</taxon>
        <taxon>Pseudomonadati</taxon>
        <taxon>Pseudomonadota</taxon>
        <taxon>Gammaproteobacteria</taxon>
        <taxon>Alteromonadales</taxon>
        <taxon>Ferrimonadaceae</taxon>
        <taxon>Ferrimonas</taxon>
    </lineage>
</organism>
<comment type="caution">
    <text evidence="13">The sequence shown here is derived from an EMBL/GenBank/DDBJ whole genome shotgun (WGS) entry which is preliminary data.</text>
</comment>
<feature type="domain" description="Cation efflux protein cytoplasmic" evidence="12">
    <location>
        <begin position="195"/>
        <end position="270"/>
    </location>
</feature>
<dbReference type="PANTHER" id="PTHR43840:SF41">
    <property type="entry name" value="CATION-EFFLUX PUMP FIEF"/>
    <property type="match status" value="1"/>
</dbReference>
<feature type="transmembrane region" description="Helical" evidence="10">
    <location>
        <begin position="142"/>
        <end position="162"/>
    </location>
</feature>
<dbReference type="InterPro" id="IPR050291">
    <property type="entry name" value="CDF_Transporter"/>
</dbReference>
<evidence type="ECO:0000256" key="1">
    <source>
        <dbReference type="ARBA" id="ARBA00004141"/>
    </source>
</evidence>
<keyword evidence="7" id="KW-0864">Zinc transport</keyword>
<dbReference type="Proteomes" id="UP001499988">
    <property type="component" value="Unassembled WGS sequence"/>
</dbReference>
<evidence type="ECO:0000259" key="12">
    <source>
        <dbReference type="Pfam" id="PF16916"/>
    </source>
</evidence>
<dbReference type="InterPro" id="IPR058533">
    <property type="entry name" value="Cation_efflux_TM"/>
</dbReference>
<dbReference type="Pfam" id="PF16916">
    <property type="entry name" value="ZT_dimer"/>
    <property type="match status" value="1"/>
</dbReference>
<dbReference type="Gene3D" id="3.30.70.1350">
    <property type="entry name" value="Cation efflux protein, cytoplasmic domain"/>
    <property type="match status" value="1"/>
</dbReference>
<protein>
    <submittedName>
        <fullName evidence="13">Cation diffusion facilitator family transporter</fullName>
    </submittedName>
</protein>
<dbReference type="EMBL" id="BAABJZ010000092">
    <property type="protein sequence ID" value="GAA4894084.1"/>
    <property type="molecule type" value="Genomic_DNA"/>
</dbReference>
<gene>
    <name evidence="13" type="ORF">GCM10023333_29040</name>
</gene>
<evidence type="ECO:0000313" key="13">
    <source>
        <dbReference type="EMBL" id="GAA4894084.1"/>
    </source>
</evidence>
<keyword evidence="3" id="KW-0813">Transport</keyword>
<dbReference type="Pfam" id="PF01545">
    <property type="entry name" value="Cation_efflux"/>
    <property type="match status" value="1"/>
</dbReference>
<feature type="transmembrane region" description="Helical" evidence="10">
    <location>
        <begin position="65"/>
        <end position="86"/>
    </location>
</feature>
<keyword evidence="7" id="KW-0406">Ion transport</keyword>
<dbReference type="InterPro" id="IPR036837">
    <property type="entry name" value="Cation_efflux_CTD_sf"/>
</dbReference>
<evidence type="ECO:0000256" key="4">
    <source>
        <dbReference type="ARBA" id="ARBA00022475"/>
    </source>
</evidence>
<evidence type="ECO:0000259" key="11">
    <source>
        <dbReference type="Pfam" id="PF01545"/>
    </source>
</evidence>
<evidence type="ECO:0000256" key="6">
    <source>
        <dbReference type="ARBA" id="ARBA00022692"/>
    </source>
</evidence>
<comment type="subcellular location">
    <subcellularLocation>
        <location evidence="1">Membrane</location>
        <topology evidence="1">Multi-pass membrane protein</topology>
    </subcellularLocation>
</comment>
<comment type="similarity">
    <text evidence="2">Belongs to the cation diffusion facilitator (CDF) transporter (TC 2.A.4) family. FieF subfamily.</text>
</comment>
<keyword evidence="9 10" id="KW-0472">Membrane</keyword>
<evidence type="ECO:0000313" key="14">
    <source>
        <dbReference type="Proteomes" id="UP001499988"/>
    </source>
</evidence>
<sequence length="271" mass="28997">MATALILIVAKLAAWFYSGSASLLASLTDSMMDAMASMVNFYALRVALVPADSDHRFGHGKAEPLATLVQSGFILGSALLLLFHGVERVLSPQLLERSALGIGVTLFAIVMTLALLALQRRAVAITGSSAIAADALHYRSDLLLNAAVLLALVLAGMGVLWADGVFAVLIALYIGYGAWGLGHEAVQLLLDREADPEVRQRVVALVQHDPQVRGYHDLRTRLSGNRLCVQLHLELDGALTLLQAHGVADAVEQRIRTEFPGADVIVHEDPV</sequence>
<feature type="transmembrane region" description="Helical" evidence="10">
    <location>
        <begin position="168"/>
        <end position="190"/>
    </location>
</feature>
<keyword evidence="7" id="KW-0862">Zinc</keyword>
<evidence type="ECO:0000256" key="2">
    <source>
        <dbReference type="ARBA" id="ARBA00010212"/>
    </source>
</evidence>
<keyword evidence="5" id="KW-0408">Iron</keyword>
<dbReference type="NCBIfam" id="TIGR01297">
    <property type="entry name" value="CDF"/>
    <property type="match status" value="1"/>
</dbReference>